<dbReference type="InterPro" id="IPR051186">
    <property type="entry name" value="RRM_HNRPC/RALY_subfam"/>
</dbReference>
<keyword evidence="1" id="KW-0694">RNA-binding</keyword>
<feature type="transmembrane region" description="Helical" evidence="3">
    <location>
        <begin position="118"/>
        <end position="136"/>
    </location>
</feature>
<dbReference type="GO" id="GO:0005634">
    <property type="term" value="C:nucleus"/>
    <property type="evidence" value="ECO:0007669"/>
    <property type="project" value="TreeGrafter"/>
</dbReference>
<dbReference type="GO" id="GO:0003723">
    <property type="term" value="F:RNA binding"/>
    <property type="evidence" value="ECO:0007669"/>
    <property type="project" value="UniProtKB-KW"/>
</dbReference>
<sequence length="149" mass="17241">MRNLIKHDASNVTNKIDPCCMNSRVFIGNLNALVIKKSDVEAIFSKYDEINVKMESAWGADASAEEEDLLDDDDNEDRGDDHLALIKDHEKEAEEGENDRDSTNGDDDFFFKERENFFNIYFSVFSGHNIFILFLCDAEDRTRRPRHAR</sequence>
<evidence type="ECO:0000313" key="5">
    <source>
        <dbReference type="Proteomes" id="UP000694407"/>
    </source>
</evidence>
<evidence type="ECO:0000256" key="2">
    <source>
        <dbReference type="SAM" id="MobiDB-lite"/>
    </source>
</evidence>
<name>A0A8C5ZYL8_MARMA</name>
<dbReference type="Proteomes" id="UP000694407">
    <property type="component" value="Unplaced"/>
</dbReference>
<accession>A0A8C5ZYL8</accession>
<dbReference type="GeneTree" id="ENSGT00940000163252"/>
<proteinExistence type="predicted"/>
<protein>
    <recommendedName>
        <fullName evidence="6">RRM domain-containing protein</fullName>
    </recommendedName>
</protein>
<keyword evidence="3" id="KW-1133">Transmembrane helix</keyword>
<dbReference type="AlphaFoldDB" id="A0A8C5ZYL8"/>
<feature type="compositionally biased region" description="Basic and acidic residues" evidence="2">
    <location>
        <begin position="79"/>
        <end position="92"/>
    </location>
</feature>
<evidence type="ECO:0008006" key="6">
    <source>
        <dbReference type="Google" id="ProtNLM"/>
    </source>
</evidence>
<keyword evidence="3" id="KW-0812">Transmembrane</keyword>
<evidence type="ECO:0000256" key="3">
    <source>
        <dbReference type="SAM" id="Phobius"/>
    </source>
</evidence>
<dbReference type="PANTHER" id="PTHR13968:SF3">
    <property type="entry name" value="HETEROGENEOUS NUCLEAR RIBONUCLEOPROTEINS C1_C2"/>
    <property type="match status" value="1"/>
</dbReference>
<reference evidence="4" key="2">
    <citation type="submission" date="2025-09" db="UniProtKB">
        <authorList>
            <consortium name="Ensembl"/>
        </authorList>
    </citation>
    <scope>IDENTIFICATION</scope>
</reference>
<dbReference type="Ensembl" id="ENSMMMT00000024638.1">
    <property type="protein sequence ID" value="ENSMMMP00000021718.1"/>
    <property type="gene ID" value="ENSMMMG00000019117.1"/>
</dbReference>
<organism evidence="4 5">
    <name type="scientific">Marmota marmota marmota</name>
    <name type="common">Alpine marmot</name>
    <dbReference type="NCBI Taxonomy" id="9994"/>
    <lineage>
        <taxon>Eukaryota</taxon>
        <taxon>Metazoa</taxon>
        <taxon>Chordata</taxon>
        <taxon>Craniata</taxon>
        <taxon>Vertebrata</taxon>
        <taxon>Euteleostomi</taxon>
        <taxon>Mammalia</taxon>
        <taxon>Eutheria</taxon>
        <taxon>Euarchontoglires</taxon>
        <taxon>Glires</taxon>
        <taxon>Rodentia</taxon>
        <taxon>Sciuromorpha</taxon>
        <taxon>Sciuridae</taxon>
        <taxon>Xerinae</taxon>
        <taxon>Marmotini</taxon>
        <taxon>Marmota</taxon>
    </lineage>
</organism>
<evidence type="ECO:0000256" key="1">
    <source>
        <dbReference type="ARBA" id="ARBA00022884"/>
    </source>
</evidence>
<feature type="region of interest" description="Disordered" evidence="2">
    <location>
        <begin position="62"/>
        <end position="106"/>
    </location>
</feature>
<evidence type="ECO:0000313" key="4">
    <source>
        <dbReference type="Ensembl" id="ENSMMMP00000021718.1"/>
    </source>
</evidence>
<keyword evidence="3" id="KW-0472">Membrane</keyword>
<dbReference type="PANTHER" id="PTHR13968">
    <property type="entry name" value="HETEROGENEOUS NUCLEAR RIBONUCLEOPROTEIN"/>
    <property type="match status" value="1"/>
</dbReference>
<keyword evidence="5" id="KW-1185">Reference proteome</keyword>
<feature type="compositionally biased region" description="Acidic residues" evidence="2">
    <location>
        <begin position="63"/>
        <end position="78"/>
    </location>
</feature>
<reference evidence="4" key="1">
    <citation type="submission" date="2025-08" db="UniProtKB">
        <authorList>
            <consortium name="Ensembl"/>
        </authorList>
    </citation>
    <scope>IDENTIFICATION</scope>
</reference>